<dbReference type="Proteomes" id="UP001300261">
    <property type="component" value="Unassembled WGS sequence"/>
</dbReference>
<dbReference type="InterPro" id="IPR000014">
    <property type="entry name" value="PAS"/>
</dbReference>
<proteinExistence type="predicted"/>
<protein>
    <submittedName>
        <fullName evidence="3">PAS domain-containing protein</fullName>
    </submittedName>
</protein>
<evidence type="ECO:0000313" key="3">
    <source>
        <dbReference type="EMBL" id="MCX2725283.1"/>
    </source>
</evidence>
<evidence type="ECO:0000256" key="1">
    <source>
        <dbReference type="SAM" id="MobiDB-lite"/>
    </source>
</evidence>
<reference evidence="3 4" key="1">
    <citation type="journal article" date="2016" name="Int. J. Syst. Evol. Microbiol.">
        <title>Labrenzia salina sp. nov., isolated from the rhizosphere of the halophyte Arthrocnemum macrostachyum.</title>
        <authorList>
            <person name="Camacho M."/>
            <person name="Redondo-Gomez S."/>
            <person name="Rodriguez-Llorente I."/>
            <person name="Rohde M."/>
            <person name="Sproer C."/>
            <person name="Schumann P."/>
            <person name="Klenk H.P."/>
            <person name="Montero-Calasanz M.D.C."/>
        </authorList>
    </citation>
    <scope>NUCLEOTIDE SEQUENCE [LARGE SCALE GENOMIC DNA]</scope>
    <source>
        <strain evidence="3 4">DSM 29163</strain>
    </source>
</reference>
<keyword evidence="4" id="KW-1185">Reference proteome</keyword>
<dbReference type="CDD" id="cd00130">
    <property type="entry name" value="PAS"/>
    <property type="match status" value="1"/>
</dbReference>
<dbReference type="InterPro" id="IPR013656">
    <property type="entry name" value="PAS_4"/>
</dbReference>
<dbReference type="SUPFAM" id="SSF55785">
    <property type="entry name" value="PYP-like sensor domain (PAS domain)"/>
    <property type="match status" value="1"/>
</dbReference>
<sequence length="108" mass="12125">MADCITLDLERSFGELNDCVLVTDPERIVVFANKAMEKLLQVDRGELLGTTTKRFFANPAQFEKMAVLYHSPPIDGTASHMQSTSSAATERKPPWRSSARRCLTHRTI</sequence>
<organism evidence="3 4">
    <name type="scientific">Roseibium salinum</name>
    <dbReference type="NCBI Taxonomy" id="1604349"/>
    <lineage>
        <taxon>Bacteria</taxon>
        <taxon>Pseudomonadati</taxon>
        <taxon>Pseudomonadota</taxon>
        <taxon>Alphaproteobacteria</taxon>
        <taxon>Hyphomicrobiales</taxon>
        <taxon>Stappiaceae</taxon>
        <taxon>Roseibium</taxon>
    </lineage>
</organism>
<feature type="compositionally biased region" description="Polar residues" evidence="1">
    <location>
        <begin position="79"/>
        <end position="88"/>
    </location>
</feature>
<comment type="caution">
    <text evidence="3">The sequence shown here is derived from an EMBL/GenBank/DDBJ whole genome shotgun (WGS) entry which is preliminary data.</text>
</comment>
<dbReference type="InterPro" id="IPR035965">
    <property type="entry name" value="PAS-like_dom_sf"/>
</dbReference>
<dbReference type="Pfam" id="PF08448">
    <property type="entry name" value="PAS_4"/>
    <property type="match status" value="1"/>
</dbReference>
<dbReference type="EMBL" id="JAPEVI010000003">
    <property type="protein sequence ID" value="MCX2725283.1"/>
    <property type="molecule type" value="Genomic_DNA"/>
</dbReference>
<evidence type="ECO:0000313" key="4">
    <source>
        <dbReference type="Proteomes" id="UP001300261"/>
    </source>
</evidence>
<feature type="compositionally biased region" description="Basic residues" evidence="1">
    <location>
        <begin position="98"/>
        <end position="108"/>
    </location>
</feature>
<evidence type="ECO:0000259" key="2">
    <source>
        <dbReference type="Pfam" id="PF08448"/>
    </source>
</evidence>
<feature type="domain" description="PAS fold-4" evidence="2">
    <location>
        <begin position="15"/>
        <end position="59"/>
    </location>
</feature>
<name>A0ABT3R7Q1_9HYPH</name>
<accession>A0ABT3R7Q1</accession>
<gene>
    <name evidence="3" type="ORF">ON753_23485</name>
</gene>
<dbReference type="RefSeq" id="WP_265966077.1">
    <property type="nucleotide sequence ID" value="NZ_JAPEVI010000003.1"/>
</dbReference>
<feature type="region of interest" description="Disordered" evidence="1">
    <location>
        <begin position="77"/>
        <end position="108"/>
    </location>
</feature>
<dbReference type="Gene3D" id="3.30.450.20">
    <property type="entry name" value="PAS domain"/>
    <property type="match status" value="1"/>
</dbReference>